<dbReference type="PANTHER" id="PTHR15549">
    <property type="entry name" value="PAIRED IMMUNOGLOBULIN-LIKE TYPE 2 RECEPTOR"/>
    <property type="match status" value="1"/>
</dbReference>
<protein>
    <submittedName>
        <fullName evidence="8">Uncharacterized protein</fullName>
    </submittedName>
</protein>
<dbReference type="AlphaFoldDB" id="A0A8H5TFV4"/>
<feature type="transmembrane region" description="Helical" evidence="6">
    <location>
        <begin position="269"/>
        <end position="289"/>
    </location>
</feature>
<organism evidence="8 9">
    <name type="scientific">Fusarium circinatum</name>
    <name type="common">Pitch canker fungus</name>
    <name type="synonym">Gibberella circinata</name>
    <dbReference type="NCBI Taxonomy" id="48490"/>
    <lineage>
        <taxon>Eukaryota</taxon>
        <taxon>Fungi</taxon>
        <taxon>Dikarya</taxon>
        <taxon>Ascomycota</taxon>
        <taxon>Pezizomycotina</taxon>
        <taxon>Sordariomycetes</taxon>
        <taxon>Hypocreomycetidae</taxon>
        <taxon>Hypocreales</taxon>
        <taxon>Nectriaceae</taxon>
        <taxon>Fusarium</taxon>
        <taxon>Fusarium fujikuroi species complex</taxon>
    </lineage>
</organism>
<evidence type="ECO:0000256" key="2">
    <source>
        <dbReference type="ARBA" id="ARBA00022692"/>
    </source>
</evidence>
<feature type="transmembrane region" description="Helical" evidence="6">
    <location>
        <begin position="459"/>
        <end position="481"/>
    </location>
</feature>
<evidence type="ECO:0000256" key="5">
    <source>
        <dbReference type="SAM" id="MobiDB-lite"/>
    </source>
</evidence>
<dbReference type="GO" id="GO:0071944">
    <property type="term" value="C:cell periphery"/>
    <property type="evidence" value="ECO:0007669"/>
    <property type="project" value="UniProtKB-ARBA"/>
</dbReference>
<feature type="compositionally biased region" description="Low complexity" evidence="5">
    <location>
        <begin position="231"/>
        <end position="240"/>
    </location>
</feature>
<dbReference type="InterPro" id="IPR051694">
    <property type="entry name" value="Immunoregulatory_rcpt-like"/>
</dbReference>
<feature type="compositionally biased region" description="Polar residues" evidence="5">
    <location>
        <begin position="419"/>
        <end position="439"/>
    </location>
</feature>
<feature type="transmembrane region" description="Helical" evidence="6">
    <location>
        <begin position="190"/>
        <end position="213"/>
    </location>
</feature>
<keyword evidence="3 6" id="KW-1133">Transmembrane helix</keyword>
<evidence type="ECO:0000256" key="4">
    <source>
        <dbReference type="ARBA" id="ARBA00023136"/>
    </source>
</evidence>
<dbReference type="GO" id="GO:0016020">
    <property type="term" value="C:membrane"/>
    <property type="evidence" value="ECO:0007669"/>
    <property type="project" value="UniProtKB-SubCell"/>
</dbReference>
<dbReference type="PANTHER" id="PTHR15549:SF26">
    <property type="entry name" value="AXIAL BUDDING PATTERN PROTEIN 2-RELATED"/>
    <property type="match status" value="1"/>
</dbReference>
<feature type="region of interest" description="Disordered" evidence="5">
    <location>
        <begin position="151"/>
        <end position="179"/>
    </location>
</feature>
<keyword evidence="9" id="KW-1185">Reference proteome</keyword>
<dbReference type="EMBL" id="JAAQPE010000327">
    <property type="protein sequence ID" value="KAF5669173.1"/>
    <property type="molecule type" value="Genomic_DNA"/>
</dbReference>
<name>A0A8H5TFV4_FUSCI</name>
<proteinExistence type="predicted"/>
<gene>
    <name evidence="8" type="ORF">FCIRC_9336</name>
</gene>
<feature type="compositionally biased region" description="Basic and acidic residues" evidence="5">
    <location>
        <begin position="440"/>
        <end position="449"/>
    </location>
</feature>
<feature type="signal peptide" evidence="7">
    <location>
        <begin position="1"/>
        <end position="20"/>
    </location>
</feature>
<evidence type="ECO:0000256" key="6">
    <source>
        <dbReference type="SAM" id="Phobius"/>
    </source>
</evidence>
<dbReference type="Proteomes" id="UP000572754">
    <property type="component" value="Unassembled WGS sequence"/>
</dbReference>
<comment type="caution">
    <text evidence="8">The sequence shown here is derived from an EMBL/GenBank/DDBJ whole genome shotgun (WGS) entry which is preliminary data.</text>
</comment>
<evidence type="ECO:0000313" key="8">
    <source>
        <dbReference type="EMBL" id="KAF5669173.1"/>
    </source>
</evidence>
<accession>A0A8H5TFV4</accession>
<keyword evidence="2 6" id="KW-0812">Transmembrane</keyword>
<feature type="region of interest" description="Disordered" evidence="5">
    <location>
        <begin position="223"/>
        <end position="250"/>
    </location>
</feature>
<evidence type="ECO:0000256" key="7">
    <source>
        <dbReference type="SAM" id="SignalP"/>
    </source>
</evidence>
<evidence type="ECO:0000256" key="1">
    <source>
        <dbReference type="ARBA" id="ARBA00004167"/>
    </source>
</evidence>
<feature type="region of interest" description="Disordered" evidence="5">
    <location>
        <begin position="419"/>
        <end position="454"/>
    </location>
</feature>
<evidence type="ECO:0000313" key="9">
    <source>
        <dbReference type="Proteomes" id="UP000572754"/>
    </source>
</evidence>
<keyword evidence="4 6" id="KW-0472">Membrane</keyword>
<feature type="chain" id="PRO_5034432195" evidence="7">
    <location>
        <begin position="21"/>
        <end position="517"/>
    </location>
</feature>
<reference evidence="9" key="1">
    <citation type="journal article" date="2020" name="BMC Genomics">
        <title>Correction to: Identification and distribution of gene clusters required for synthesis of sphingolipid metabolism inhibitors in diverse species of the filamentous fungus Fusarium.</title>
        <authorList>
            <person name="Kim H.S."/>
            <person name="Lohmar J.M."/>
            <person name="Busman M."/>
            <person name="Brown D.W."/>
            <person name="Naumann T.A."/>
            <person name="Divon H.H."/>
            <person name="Lysoe E."/>
            <person name="Uhlig S."/>
            <person name="Proctor R.H."/>
        </authorList>
    </citation>
    <scope>NUCLEOTIDE SEQUENCE [LARGE SCALE GENOMIC DNA]</scope>
    <source>
        <strain evidence="9">NRRL 25331</strain>
    </source>
</reference>
<reference evidence="8 9" key="2">
    <citation type="submission" date="2020-05" db="EMBL/GenBank/DDBJ databases">
        <title>Identification and distribution of gene clusters putatively required for synthesis of sphingolipid metabolism inhibitors in phylogenetically diverse species of the filamentous fungus Fusarium.</title>
        <authorList>
            <person name="Kim H.-S."/>
            <person name="Busman M."/>
            <person name="Brown D.W."/>
            <person name="Divon H."/>
            <person name="Uhlig S."/>
            <person name="Proctor R.H."/>
        </authorList>
    </citation>
    <scope>NUCLEOTIDE SEQUENCE [LARGE SCALE GENOMIC DNA]</scope>
    <source>
        <strain evidence="8 9">NRRL 25331</strain>
    </source>
</reference>
<keyword evidence="7" id="KW-0732">Signal</keyword>
<evidence type="ECO:0000256" key="3">
    <source>
        <dbReference type="ARBA" id="ARBA00022989"/>
    </source>
</evidence>
<comment type="subcellular location">
    <subcellularLocation>
        <location evidence="1">Membrane</location>
        <topology evidence="1">Single-pass membrane protein</topology>
    </subcellularLocation>
</comment>
<sequence>MLTTPILTLILSIFANRVLCDTKFLRPPEWNSDVDDKTGFGKNIQYSVGDTIQLLWETDLDKVELYLVQRIGSVDWDWILDSSRTEWQAEWDVLGILEGNEDSVYYFALSDRPDGLTVYLAETQYFNVTAPKLETAITSTLQTSTTIESMSSTRIATSTTKPLPTSAAPDQSLDSDAKSNSDFGISKGEIAGAAVGGTIGGLILVGVVGWFIWRRGRRGRRKEETDLSIVSQSHQQQFHSSETKAELPGDPVVEGYPSGLSPPIMQLDWVFLLVASLASLAACKIARFIDPPPWNHLDDGFYREFDNNRRYKHGENVSVRLSDGHVAGLSVWQLNPVNKKKGKNDVLESTKTPGRYVWRARYDMGHYLENGEDAVYWLEMRGLGFLGKDIRIRSTFFNVSMPDSFERYLPAASKTTSLARVSPTSKSTKQPSAESTATEEPSREEEKSSTRSGLAGPQVAGIAIGAVVAFILMVAGFCWGFERMRVARQLQRSHEFELRNMERDVRALRETVSKLGS</sequence>